<protein>
    <submittedName>
        <fullName evidence="12">TWiK family of potassium channel</fullName>
    </submittedName>
</protein>
<dbReference type="InterPro" id="IPR013099">
    <property type="entry name" value="K_chnl_dom"/>
</dbReference>
<dbReference type="PRINTS" id="PR01333">
    <property type="entry name" value="2POREKCHANEL"/>
</dbReference>
<evidence type="ECO:0000313" key="13">
    <source>
        <dbReference type="Proteomes" id="UP001331761"/>
    </source>
</evidence>
<feature type="region of interest" description="Disordered" evidence="9">
    <location>
        <begin position="1"/>
        <end position="39"/>
    </location>
</feature>
<dbReference type="GO" id="GO:0022841">
    <property type="term" value="F:potassium ion leak channel activity"/>
    <property type="evidence" value="ECO:0007669"/>
    <property type="project" value="TreeGrafter"/>
</dbReference>
<feature type="domain" description="Potassium channel" evidence="11">
    <location>
        <begin position="293"/>
        <end position="361"/>
    </location>
</feature>
<feature type="compositionally biased region" description="Basic and acidic residues" evidence="9">
    <location>
        <begin position="1"/>
        <end position="12"/>
    </location>
</feature>
<organism evidence="12 13">
    <name type="scientific">Trichostrongylus colubriformis</name>
    <name type="common">Black scour worm</name>
    <dbReference type="NCBI Taxonomy" id="6319"/>
    <lineage>
        <taxon>Eukaryota</taxon>
        <taxon>Metazoa</taxon>
        <taxon>Ecdysozoa</taxon>
        <taxon>Nematoda</taxon>
        <taxon>Chromadorea</taxon>
        <taxon>Rhabditida</taxon>
        <taxon>Rhabditina</taxon>
        <taxon>Rhabditomorpha</taxon>
        <taxon>Strongyloidea</taxon>
        <taxon>Trichostrongylidae</taxon>
        <taxon>Trichostrongylus</taxon>
    </lineage>
</organism>
<dbReference type="GO" id="GO:0030322">
    <property type="term" value="P:stabilization of membrane potential"/>
    <property type="evidence" value="ECO:0007669"/>
    <property type="project" value="TreeGrafter"/>
</dbReference>
<keyword evidence="2 8" id="KW-0813">Transport</keyword>
<evidence type="ECO:0000313" key="12">
    <source>
        <dbReference type="EMBL" id="KAK5969446.1"/>
    </source>
</evidence>
<dbReference type="PANTHER" id="PTHR11003">
    <property type="entry name" value="POTASSIUM CHANNEL, SUBFAMILY K"/>
    <property type="match status" value="1"/>
</dbReference>
<dbReference type="EMBL" id="WIXE01020157">
    <property type="protein sequence ID" value="KAK5969446.1"/>
    <property type="molecule type" value="Genomic_DNA"/>
</dbReference>
<evidence type="ECO:0000256" key="6">
    <source>
        <dbReference type="ARBA" id="ARBA00023136"/>
    </source>
</evidence>
<dbReference type="Pfam" id="PF07885">
    <property type="entry name" value="Ion_trans_2"/>
    <property type="match status" value="2"/>
</dbReference>
<feature type="transmembrane region" description="Helical" evidence="10">
    <location>
        <begin position="397"/>
        <end position="416"/>
    </location>
</feature>
<feature type="transmembrane region" description="Helical" evidence="10">
    <location>
        <begin position="422"/>
        <end position="441"/>
    </location>
</feature>
<feature type="transmembrane region" description="Helical" evidence="10">
    <location>
        <begin position="453"/>
        <end position="471"/>
    </location>
</feature>
<evidence type="ECO:0000256" key="8">
    <source>
        <dbReference type="RuleBase" id="RU003857"/>
    </source>
</evidence>
<comment type="similarity">
    <text evidence="8">Belongs to the two pore domain potassium channel (TC 1.A.1.8) family.</text>
</comment>
<evidence type="ECO:0000256" key="1">
    <source>
        <dbReference type="ARBA" id="ARBA00004141"/>
    </source>
</evidence>
<evidence type="ECO:0000256" key="7">
    <source>
        <dbReference type="ARBA" id="ARBA00023303"/>
    </source>
</evidence>
<keyword evidence="13" id="KW-1185">Reference proteome</keyword>
<proteinExistence type="inferred from homology"/>
<evidence type="ECO:0000256" key="2">
    <source>
        <dbReference type="ARBA" id="ARBA00022448"/>
    </source>
</evidence>
<feature type="compositionally biased region" description="Low complexity" evidence="9">
    <location>
        <begin position="114"/>
        <end position="130"/>
    </location>
</feature>
<evidence type="ECO:0000256" key="5">
    <source>
        <dbReference type="ARBA" id="ARBA00023065"/>
    </source>
</evidence>
<dbReference type="GO" id="GO:0005886">
    <property type="term" value="C:plasma membrane"/>
    <property type="evidence" value="ECO:0007669"/>
    <property type="project" value="TreeGrafter"/>
</dbReference>
<dbReference type="FunFam" id="1.10.287.70:FF:000151">
    <property type="entry name" value="TWiK family of potassium channels"/>
    <property type="match status" value="1"/>
</dbReference>
<dbReference type="SUPFAM" id="SSF81324">
    <property type="entry name" value="Voltage-gated potassium channels"/>
    <property type="match status" value="2"/>
</dbReference>
<comment type="caution">
    <text evidence="12">The sequence shown here is derived from an EMBL/GenBank/DDBJ whole genome shotgun (WGS) entry which is preliminary data.</text>
</comment>
<evidence type="ECO:0000256" key="10">
    <source>
        <dbReference type="SAM" id="Phobius"/>
    </source>
</evidence>
<dbReference type="AlphaFoldDB" id="A0AAN8EYD5"/>
<feature type="transmembrane region" description="Helical" evidence="10">
    <location>
        <begin position="337"/>
        <end position="355"/>
    </location>
</feature>
<keyword evidence="3 8" id="KW-0812">Transmembrane</keyword>
<reference evidence="12 13" key="1">
    <citation type="submission" date="2019-10" db="EMBL/GenBank/DDBJ databases">
        <title>Assembly and Annotation for the nematode Trichostrongylus colubriformis.</title>
        <authorList>
            <person name="Martin J."/>
        </authorList>
    </citation>
    <scope>NUCLEOTIDE SEQUENCE [LARGE SCALE GENOMIC DNA]</scope>
    <source>
        <strain evidence="12">G859</strain>
        <tissue evidence="12">Whole worm</tissue>
    </source>
</reference>
<feature type="transmembrane region" description="Helical" evidence="10">
    <location>
        <begin position="210"/>
        <end position="230"/>
    </location>
</feature>
<feature type="compositionally biased region" description="Polar residues" evidence="9">
    <location>
        <begin position="13"/>
        <end position="28"/>
    </location>
</feature>
<accession>A0AAN8EYD5</accession>
<dbReference type="PANTHER" id="PTHR11003:SF269">
    <property type="entry name" value="POTASSIUM CHANNEL DOMAIN-CONTAINING PROTEIN"/>
    <property type="match status" value="1"/>
</dbReference>
<name>A0AAN8EYD5_TRICO</name>
<comment type="subcellular location">
    <subcellularLocation>
        <location evidence="1">Membrane</location>
        <topology evidence="1">Multi-pass membrane protein</topology>
    </subcellularLocation>
</comment>
<keyword evidence="6 10" id="KW-0472">Membrane</keyword>
<feature type="region of interest" description="Disordered" evidence="9">
    <location>
        <begin position="58"/>
        <end position="133"/>
    </location>
</feature>
<dbReference type="GO" id="GO:0015271">
    <property type="term" value="F:outward rectifier potassium channel activity"/>
    <property type="evidence" value="ECO:0007669"/>
    <property type="project" value="TreeGrafter"/>
</dbReference>
<gene>
    <name evidence="12" type="ORF">GCK32_004957</name>
</gene>
<evidence type="ECO:0000259" key="11">
    <source>
        <dbReference type="Pfam" id="PF07885"/>
    </source>
</evidence>
<evidence type="ECO:0000256" key="9">
    <source>
        <dbReference type="SAM" id="MobiDB-lite"/>
    </source>
</evidence>
<feature type="transmembrane region" description="Helical" evidence="10">
    <location>
        <begin position="307"/>
        <end position="325"/>
    </location>
</feature>
<feature type="domain" description="Potassium channel" evidence="11">
    <location>
        <begin position="404"/>
        <end position="475"/>
    </location>
</feature>
<keyword evidence="4 10" id="KW-1133">Transmembrane helix</keyword>
<sequence length="593" mass="66787">MTQEDGKKEKKGATSSTHGSPSTIGTSKTSEENSEEYDDWDENIHTFTLGRSTGHRFRTISDTVKNPVPVQEDSASKYNPRSKRKTRSQSFSEQPRRQSLHGTAKDHAMVSKRNSLGSGSSMNSSTPSLTNGKHDMDIYKAVNDYYERHMNNEKNYDSLYGAPDYILKKPSMATSYNKPAATNPPVTTREFHRSVYWLVHNRRKYGFRHVCMLILLLIYTLLGAALFFNIETDYEHQVVDERKAALDKRIATVAEQLILLQNGTELLVNNQMAEDFVKSTYISLLKDESLYAGSTYAKTSGDSNFKWTFASAIFFSMNIYTTTGYGSIACESMLGRICVMWYSLITIPITLVVIRDLGQCVLVYLTKLYAHILVKFRRAMGYLEPHEDSMISLPIKFCLLLLAGYLFFSAVFIYFFDEWMGYISHTGMSFFTAFYFSYISISTIGLGDIMPNNATFHPIISALFFFGMPVMKVVNRATYVFIENGVFGAFTLLESSIDRLTTKIQPQPREEETSTQPSRKVSRCSYCSHLNINESEEENQATDLLNGLTIRSLAAFARANSDVYGGGFGRVNLRAGDLVHSKTSVSQNPGTPA</sequence>
<dbReference type="Proteomes" id="UP001331761">
    <property type="component" value="Unassembled WGS sequence"/>
</dbReference>
<dbReference type="Gene3D" id="1.10.287.70">
    <property type="match status" value="1"/>
</dbReference>
<dbReference type="InterPro" id="IPR003280">
    <property type="entry name" value="2pore_dom_K_chnl"/>
</dbReference>
<evidence type="ECO:0000256" key="3">
    <source>
        <dbReference type="ARBA" id="ARBA00022692"/>
    </source>
</evidence>
<evidence type="ECO:0000256" key="4">
    <source>
        <dbReference type="ARBA" id="ARBA00022989"/>
    </source>
</evidence>
<keyword evidence="7 8" id="KW-0407">Ion channel</keyword>
<keyword evidence="5 8" id="KW-0406">Ion transport</keyword>